<evidence type="ECO:0000256" key="3">
    <source>
        <dbReference type="ARBA" id="ARBA00022989"/>
    </source>
</evidence>
<sequence length="179" mass="19146">MPTQPVDEKLKRSAEHAKEAAVQTQEAAEQTQEAAENTQQAAHHTQAAATTTAVASVQMKDSADRRTELAANRTLFAAERTYAAWVRTGLTALAAGIGAKKLLEGVVPDWLIISTGSILILFSAFCFASAVWRQLFTGARPPQPDVQRIPPILLVGFNGFLALVSLAALFGLWFGRTGG</sequence>
<evidence type="ECO:0000259" key="7">
    <source>
        <dbReference type="Pfam" id="PF02656"/>
    </source>
</evidence>
<dbReference type="EMBL" id="JAELXT010000029">
    <property type="protein sequence ID" value="MBJ6127710.1"/>
    <property type="molecule type" value="Genomic_DNA"/>
</dbReference>
<evidence type="ECO:0000313" key="8">
    <source>
        <dbReference type="EMBL" id="MBJ6127710.1"/>
    </source>
</evidence>
<name>A0ABS0Y6P9_9HYPH</name>
<keyword evidence="3 6" id="KW-1133">Transmembrane helix</keyword>
<evidence type="ECO:0000256" key="5">
    <source>
        <dbReference type="SAM" id="MobiDB-lite"/>
    </source>
</evidence>
<keyword evidence="2 6" id="KW-0812">Transmembrane</keyword>
<dbReference type="RefSeq" id="WP_199050925.1">
    <property type="nucleotide sequence ID" value="NZ_JAELXT010000029.1"/>
</dbReference>
<dbReference type="InterPro" id="IPR003807">
    <property type="entry name" value="DUF202"/>
</dbReference>
<comment type="subcellular location">
    <subcellularLocation>
        <location evidence="1">Endomembrane system</location>
        <topology evidence="1">Multi-pass membrane protein</topology>
    </subcellularLocation>
</comment>
<evidence type="ECO:0000256" key="6">
    <source>
        <dbReference type="SAM" id="Phobius"/>
    </source>
</evidence>
<feature type="transmembrane region" description="Helical" evidence="6">
    <location>
        <begin position="110"/>
        <end position="132"/>
    </location>
</feature>
<accession>A0ABS0Y6P9</accession>
<dbReference type="Proteomes" id="UP000620670">
    <property type="component" value="Unassembled WGS sequence"/>
</dbReference>
<dbReference type="Pfam" id="PF02656">
    <property type="entry name" value="DUF202"/>
    <property type="match status" value="1"/>
</dbReference>
<protein>
    <submittedName>
        <fullName evidence="8">DUF202 domain-containing protein</fullName>
    </submittedName>
</protein>
<comment type="caution">
    <text evidence="8">The sequence shown here is derived from an EMBL/GenBank/DDBJ whole genome shotgun (WGS) entry which is preliminary data.</text>
</comment>
<evidence type="ECO:0000256" key="2">
    <source>
        <dbReference type="ARBA" id="ARBA00022692"/>
    </source>
</evidence>
<evidence type="ECO:0000313" key="9">
    <source>
        <dbReference type="Proteomes" id="UP000620670"/>
    </source>
</evidence>
<feature type="compositionally biased region" description="Basic and acidic residues" evidence="5">
    <location>
        <begin position="1"/>
        <end position="19"/>
    </location>
</feature>
<evidence type="ECO:0000256" key="4">
    <source>
        <dbReference type="ARBA" id="ARBA00023136"/>
    </source>
</evidence>
<keyword evidence="9" id="KW-1185">Reference proteome</keyword>
<reference evidence="9" key="1">
    <citation type="submission" date="2020-12" db="EMBL/GenBank/DDBJ databases">
        <title>Hymenobacter sp.</title>
        <authorList>
            <person name="Kim M.K."/>
        </authorList>
    </citation>
    <scope>NUCLEOTIDE SEQUENCE [LARGE SCALE GENOMIC DNA]</scope>
    <source>
        <strain evidence="9">BT325</strain>
    </source>
</reference>
<gene>
    <name evidence="8" type="ORF">JAO75_20090</name>
</gene>
<organism evidence="8 9">
    <name type="scientific">Microvirga splendida</name>
    <dbReference type="NCBI Taxonomy" id="2795727"/>
    <lineage>
        <taxon>Bacteria</taxon>
        <taxon>Pseudomonadati</taxon>
        <taxon>Pseudomonadota</taxon>
        <taxon>Alphaproteobacteria</taxon>
        <taxon>Hyphomicrobiales</taxon>
        <taxon>Methylobacteriaceae</taxon>
        <taxon>Microvirga</taxon>
    </lineage>
</organism>
<feature type="transmembrane region" description="Helical" evidence="6">
    <location>
        <begin position="152"/>
        <end position="174"/>
    </location>
</feature>
<feature type="compositionally biased region" description="Low complexity" evidence="5">
    <location>
        <begin position="20"/>
        <end position="46"/>
    </location>
</feature>
<proteinExistence type="predicted"/>
<feature type="region of interest" description="Disordered" evidence="5">
    <location>
        <begin position="1"/>
        <end position="46"/>
    </location>
</feature>
<keyword evidence="4 6" id="KW-0472">Membrane</keyword>
<feature type="domain" description="DUF202" evidence="7">
    <location>
        <begin position="73"/>
        <end position="134"/>
    </location>
</feature>
<evidence type="ECO:0000256" key="1">
    <source>
        <dbReference type="ARBA" id="ARBA00004127"/>
    </source>
</evidence>